<dbReference type="AlphaFoldDB" id="A0A7G6Y6T0"/>
<dbReference type="SUPFAM" id="SSF49879">
    <property type="entry name" value="SMAD/FHA domain"/>
    <property type="match status" value="1"/>
</dbReference>
<dbReference type="KEGG" id="lse:F1C12_02960"/>
<feature type="region of interest" description="Disordered" evidence="1">
    <location>
        <begin position="27"/>
        <end position="59"/>
    </location>
</feature>
<organism evidence="3 4">
    <name type="scientific">Leifsonia shinshuensis</name>
    <dbReference type="NCBI Taxonomy" id="150026"/>
    <lineage>
        <taxon>Bacteria</taxon>
        <taxon>Bacillati</taxon>
        <taxon>Actinomycetota</taxon>
        <taxon>Actinomycetes</taxon>
        <taxon>Micrococcales</taxon>
        <taxon>Microbacteriaceae</taxon>
        <taxon>Leifsonia</taxon>
    </lineage>
</organism>
<dbReference type="InterPro" id="IPR008984">
    <property type="entry name" value="SMAD_FHA_dom_sf"/>
</dbReference>
<sequence>MKCRVCGAELTEGTLFCGNCGSSVTASRVRPPEMADSRPSDTSIVPPLAKPPLARSKPAVAGRFPGEVELDEDGLPPTEAIDIVPLESAPPAPPVARVRIYRLSFSTGESVEVRGSGLVGRRPITQPGEHVDQLVAISDPARSVSKTHLEFGLEGEDLWICDRYSGNGTVARPLGGVARQCEAGRRYRVERGTRVDIGDQWFDVS</sequence>
<evidence type="ECO:0000259" key="2">
    <source>
        <dbReference type="Pfam" id="PF13240"/>
    </source>
</evidence>
<protein>
    <recommendedName>
        <fullName evidence="2">Zinc-ribbon domain-containing protein</fullName>
    </recommendedName>
</protein>
<evidence type="ECO:0000313" key="3">
    <source>
        <dbReference type="EMBL" id="QNE34195.1"/>
    </source>
</evidence>
<feature type="compositionally biased region" description="Basic and acidic residues" evidence="1">
    <location>
        <begin position="30"/>
        <end position="39"/>
    </location>
</feature>
<gene>
    <name evidence="3" type="ORF">F1C12_02960</name>
</gene>
<evidence type="ECO:0000313" key="4">
    <source>
        <dbReference type="Proteomes" id="UP000515511"/>
    </source>
</evidence>
<dbReference type="EMBL" id="CP043641">
    <property type="protein sequence ID" value="QNE34195.1"/>
    <property type="molecule type" value="Genomic_DNA"/>
</dbReference>
<dbReference type="Gene3D" id="2.60.200.20">
    <property type="match status" value="1"/>
</dbReference>
<dbReference type="RefSeq" id="WP_185277364.1">
    <property type="nucleotide sequence ID" value="NZ_CP043641.1"/>
</dbReference>
<evidence type="ECO:0000256" key="1">
    <source>
        <dbReference type="SAM" id="MobiDB-lite"/>
    </source>
</evidence>
<feature type="domain" description="Zinc-ribbon" evidence="2">
    <location>
        <begin position="2"/>
        <end position="23"/>
    </location>
</feature>
<proteinExistence type="predicted"/>
<reference evidence="4" key="1">
    <citation type="submission" date="2019-09" db="EMBL/GenBank/DDBJ databases">
        <title>Antimicrobial potential of Antarctic Bacteria.</title>
        <authorList>
            <person name="Benaud N."/>
            <person name="Edwards R.J."/>
            <person name="Ferrari B.C."/>
        </authorList>
    </citation>
    <scope>NUCLEOTIDE SEQUENCE [LARGE SCALE GENOMIC DNA]</scope>
    <source>
        <strain evidence="4">INR9</strain>
    </source>
</reference>
<name>A0A7G6Y6T0_9MICO</name>
<dbReference type="InterPro" id="IPR026870">
    <property type="entry name" value="Zinc_ribbon_dom"/>
</dbReference>
<accession>A0A7G6Y6T0</accession>
<dbReference type="Pfam" id="PF13240">
    <property type="entry name" value="Zn_Ribbon_1"/>
    <property type="match status" value="1"/>
</dbReference>
<dbReference type="Proteomes" id="UP000515511">
    <property type="component" value="Chromosome"/>
</dbReference>